<dbReference type="GO" id="GO:1990904">
    <property type="term" value="C:ribonucleoprotein complex"/>
    <property type="evidence" value="ECO:0007669"/>
    <property type="project" value="UniProtKB-KW"/>
</dbReference>
<gene>
    <name evidence="6 7" type="primary">rps6</name>
    <name evidence="7" type="ORF">HV00480_6</name>
</gene>
<dbReference type="PANTHER" id="PTHR21011:SF1">
    <property type="entry name" value="SMALL RIBOSOMAL SUBUNIT PROTEIN BS6M"/>
    <property type="match status" value="1"/>
</dbReference>
<keyword evidence="4 6" id="KW-0689">Ribosomal protein</keyword>
<dbReference type="InterPro" id="IPR035980">
    <property type="entry name" value="Ribosomal_bS6_sf"/>
</dbReference>
<keyword evidence="2 6" id="KW-0699">rRNA-binding</keyword>
<dbReference type="GO" id="GO:0070181">
    <property type="term" value="F:small ribosomal subunit rRNA binding"/>
    <property type="evidence" value="ECO:0007669"/>
    <property type="project" value="TreeGrafter"/>
</dbReference>
<dbReference type="InterPro" id="IPR020815">
    <property type="entry name" value="Ribosomal_bS6_CS"/>
</dbReference>
<keyword evidence="3 6" id="KW-0694">RNA-binding</keyword>
<dbReference type="Pfam" id="PF01250">
    <property type="entry name" value="Ribosomal_S6"/>
    <property type="match status" value="1"/>
</dbReference>
<dbReference type="InterPro" id="IPR014717">
    <property type="entry name" value="Transl_elong_EF1B/ribsomal_bS6"/>
</dbReference>
<dbReference type="RefSeq" id="YP_009313812.1">
    <property type="nucleotide sequence ID" value="NC_031659.1"/>
</dbReference>
<dbReference type="GeneID" id="29999092"/>
<dbReference type="HAMAP" id="MF_00360">
    <property type="entry name" value="Ribosomal_bS6"/>
    <property type="match status" value="1"/>
</dbReference>
<keyword evidence="7" id="KW-0150">Chloroplast</keyword>
<dbReference type="SUPFAM" id="SSF54995">
    <property type="entry name" value="Ribosomal protein S6"/>
    <property type="match status" value="1"/>
</dbReference>
<dbReference type="GO" id="GO:0009507">
    <property type="term" value="C:chloroplast"/>
    <property type="evidence" value="ECO:0007669"/>
    <property type="project" value="UniProtKB-SubCell"/>
</dbReference>
<reference evidence="7" key="2">
    <citation type="submission" date="2016-10" db="EMBL/GenBank/DDBJ databases">
        <authorList>
            <person name="de Groot N.N."/>
        </authorList>
    </citation>
    <scope>NUCLEOTIDE SEQUENCE</scope>
    <source>
        <strain evidence="7">HV00480</strain>
    </source>
</reference>
<comment type="function">
    <text evidence="6">Binds together with bS18 to 16S ribosomal RNA.</text>
</comment>
<dbReference type="GO" id="GO:0005840">
    <property type="term" value="C:ribosome"/>
    <property type="evidence" value="ECO:0007669"/>
    <property type="project" value="UniProtKB-KW"/>
</dbReference>
<keyword evidence="5 6" id="KW-0687">Ribonucleoprotein</keyword>
<organism evidence="7">
    <name type="scientific">Hommersandiophycus borowitzkae</name>
    <dbReference type="NCBI Taxonomy" id="268573"/>
    <lineage>
        <taxon>Eukaryota</taxon>
        <taxon>Rhodophyta</taxon>
        <taxon>Florideophyceae</taxon>
        <taxon>Nemaliophycidae</taxon>
        <taxon>Nemaliales</taxon>
        <taxon>Liagoraceae</taxon>
        <taxon>Hommersandiophycus</taxon>
    </lineage>
</organism>
<evidence type="ECO:0000256" key="5">
    <source>
        <dbReference type="ARBA" id="ARBA00023274"/>
    </source>
</evidence>
<reference evidence="7" key="1">
    <citation type="submission" date="2016-10" db="EMBL/GenBank/DDBJ databases">
        <title>Chloroplast genomes as a tool to resolve red algal phylogenies: a case study in the Nemaliales.</title>
        <authorList>
            <person name="Costa J.F."/>
            <person name="Lin S.M."/>
            <person name="Macaya E.C."/>
            <person name="Fernandez-Garcia C."/>
            <person name="Verbruggen H."/>
        </authorList>
    </citation>
    <scope>NUCLEOTIDE SEQUENCE</scope>
    <source>
        <strain evidence="7">HV00480</strain>
    </source>
</reference>
<evidence type="ECO:0000313" key="7">
    <source>
        <dbReference type="EMBL" id="SCW22066.1"/>
    </source>
</evidence>
<dbReference type="Gene3D" id="3.30.70.60">
    <property type="match status" value="1"/>
</dbReference>
<comment type="similarity">
    <text evidence="1 6">Belongs to the bacterial ribosomal protein bS6 family.</text>
</comment>
<name>A0A1G4NU37_9FLOR</name>
<dbReference type="PROSITE" id="PS01048">
    <property type="entry name" value="RIBOSOMAL_S6"/>
    <property type="match status" value="1"/>
</dbReference>
<keyword evidence="7" id="KW-0934">Plastid</keyword>
<evidence type="ECO:0000256" key="1">
    <source>
        <dbReference type="ARBA" id="ARBA00009512"/>
    </source>
</evidence>
<evidence type="ECO:0000256" key="4">
    <source>
        <dbReference type="ARBA" id="ARBA00022980"/>
    </source>
</evidence>
<dbReference type="NCBIfam" id="TIGR00166">
    <property type="entry name" value="S6"/>
    <property type="match status" value="1"/>
</dbReference>
<dbReference type="GO" id="GO:0006412">
    <property type="term" value="P:translation"/>
    <property type="evidence" value="ECO:0007669"/>
    <property type="project" value="UniProtKB-UniRule"/>
</dbReference>
<sequence length="105" mass="12470">MFSNTYEIVYILKPDVTEESNLNIVNEYKKMIKKNGGCHIFVQHRGRRHLSYSIKHYYDAIYVQMTFQGNGNILRLVERSMRFNENIIRYLTKKQSSNCSNSINI</sequence>
<dbReference type="CDD" id="cd15487">
    <property type="entry name" value="bS6_chloro_cyano"/>
    <property type="match status" value="1"/>
</dbReference>
<geneLocation type="chloroplast" evidence="7"/>
<protein>
    <recommendedName>
        <fullName evidence="6">Small ribosomal subunit protein bS6c</fullName>
    </recommendedName>
</protein>
<dbReference type="GO" id="GO:0003735">
    <property type="term" value="F:structural constituent of ribosome"/>
    <property type="evidence" value="ECO:0007669"/>
    <property type="project" value="InterPro"/>
</dbReference>
<evidence type="ECO:0000256" key="2">
    <source>
        <dbReference type="ARBA" id="ARBA00022730"/>
    </source>
</evidence>
<dbReference type="AlphaFoldDB" id="A0A1G4NU37"/>
<evidence type="ECO:0000256" key="6">
    <source>
        <dbReference type="HAMAP-Rule" id="MF_00360"/>
    </source>
</evidence>
<proteinExistence type="inferred from homology"/>
<accession>A0A1G4NU37</accession>
<dbReference type="EMBL" id="LT622867">
    <property type="protein sequence ID" value="SCW22066.1"/>
    <property type="molecule type" value="Genomic_DNA"/>
</dbReference>
<comment type="subcellular location">
    <subcellularLocation>
        <location evidence="6">Plastid</location>
        <location evidence="6">Chloroplast</location>
    </subcellularLocation>
</comment>
<evidence type="ECO:0000256" key="3">
    <source>
        <dbReference type="ARBA" id="ARBA00022884"/>
    </source>
</evidence>
<dbReference type="InterPro" id="IPR000529">
    <property type="entry name" value="Ribosomal_bS6"/>
</dbReference>
<dbReference type="InterPro" id="IPR020814">
    <property type="entry name" value="Ribosomal_S6_plastid/chlpt"/>
</dbReference>
<dbReference type="PANTHER" id="PTHR21011">
    <property type="entry name" value="MITOCHONDRIAL 28S RIBOSOMAL PROTEIN S6"/>
    <property type="match status" value="1"/>
</dbReference>